<keyword evidence="5" id="KW-1185">Reference proteome</keyword>
<dbReference type="GO" id="GO:0016787">
    <property type="term" value="F:hydrolase activity"/>
    <property type="evidence" value="ECO:0007669"/>
    <property type="project" value="UniProtKB-KW"/>
</dbReference>
<dbReference type="HOGENOM" id="CLU_021802_0_2_11"/>
<dbReference type="AlphaFoldDB" id="D3FAR2"/>
<organism evidence="4 5">
    <name type="scientific">Conexibacter woesei (strain DSM 14684 / CCUG 47730 / CIP 108061 / JCM 11494 / NBRC 100937 / ID131577)</name>
    <dbReference type="NCBI Taxonomy" id="469383"/>
    <lineage>
        <taxon>Bacteria</taxon>
        <taxon>Bacillati</taxon>
        <taxon>Actinomycetota</taxon>
        <taxon>Thermoleophilia</taxon>
        <taxon>Solirubrobacterales</taxon>
        <taxon>Conexibacteraceae</taxon>
        <taxon>Conexibacter</taxon>
    </lineage>
</organism>
<evidence type="ECO:0000313" key="4">
    <source>
        <dbReference type="EMBL" id="ADB51225.1"/>
    </source>
</evidence>
<dbReference type="SUPFAM" id="SSF55031">
    <property type="entry name" value="Bacterial exopeptidase dimerisation domain"/>
    <property type="match status" value="1"/>
</dbReference>
<dbReference type="InterPro" id="IPR036264">
    <property type="entry name" value="Bact_exopeptidase_dim_dom"/>
</dbReference>
<dbReference type="Pfam" id="PF07687">
    <property type="entry name" value="M20_dimer"/>
    <property type="match status" value="1"/>
</dbReference>
<protein>
    <submittedName>
        <fullName evidence="4">Peptidase M20</fullName>
    </submittedName>
</protein>
<dbReference type="Pfam" id="PF01546">
    <property type="entry name" value="Peptidase_M20"/>
    <property type="match status" value="1"/>
</dbReference>
<dbReference type="EMBL" id="CP001854">
    <property type="protein sequence ID" value="ADB51225.1"/>
    <property type="molecule type" value="Genomic_DNA"/>
</dbReference>
<proteinExistence type="predicted"/>
<evidence type="ECO:0000259" key="3">
    <source>
        <dbReference type="Pfam" id="PF07687"/>
    </source>
</evidence>
<evidence type="ECO:0000256" key="2">
    <source>
        <dbReference type="ARBA" id="ARBA00022801"/>
    </source>
</evidence>
<dbReference type="InterPro" id="IPR050072">
    <property type="entry name" value="Peptidase_M20A"/>
</dbReference>
<reference evidence="4 5" key="1">
    <citation type="journal article" date="2010" name="Stand. Genomic Sci.">
        <title>Complete genome sequence of Conexibacter woesei type strain (ID131577).</title>
        <authorList>
            <person name="Pukall R."/>
            <person name="Lapidus A."/>
            <person name="Glavina Del Rio T."/>
            <person name="Copeland A."/>
            <person name="Tice H."/>
            <person name="Cheng J.-F."/>
            <person name="Lucas S."/>
            <person name="Chen F."/>
            <person name="Nolan M."/>
            <person name="Bruce D."/>
            <person name="Goodwin L."/>
            <person name="Pitluck S."/>
            <person name="Mavromatis K."/>
            <person name="Ivanova N."/>
            <person name="Ovchinnikova G."/>
            <person name="Pati A."/>
            <person name="Chen A."/>
            <person name="Palaniappan K."/>
            <person name="Land M."/>
            <person name="Hauser L."/>
            <person name="Chang Y.-J."/>
            <person name="Jeffries C.D."/>
            <person name="Chain P."/>
            <person name="Meincke L."/>
            <person name="Sims D."/>
            <person name="Brettin T."/>
            <person name="Detter J.C."/>
            <person name="Rohde M."/>
            <person name="Goeker M."/>
            <person name="Bristow J."/>
            <person name="Eisen J.A."/>
            <person name="Markowitz V."/>
            <person name="Kyrpides N.C."/>
            <person name="Klenk H.-P."/>
            <person name="Hugenholtz P."/>
        </authorList>
    </citation>
    <scope>NUCLEOTIDE SEQUENCE [LARGE SCALE GENOMIC DNA]</scope>
    <source>
        <strain evidence="5">DSM 14684 / CIP 108061 / JCM 11494 / NBRC 100937 / ID131577</strain>
    </source>
</reference>
<feature type="domain" description="Peptidase M20 dimerisation" evidence="3">
    <location>
        <begin position="207"/>
        <end position="318"/>
    </location>
</feature>
<dbReference type="InterPro" id="IPR011650">
    <property type="entry name" value="Peptidase_M20_dimer"/>
</dbReference>
<dbReference type="SUPFAM" id="SSF53187">
    <property type="entry name" value="Zn-dependent exopeptidases"/>
    <property type="match status" value="1"/>
</dbReference>
<sequence>MTAADRTTVADLTPRALAVLDAGAIERDLCRLVRVPSPTGDERAALELLGELCTERGIDATLHEHDVAALRLADGYPGEEAGRSELLGLTADVAGHGGARLCLAGHLDVVDPGAAEWTHGPWSGAVVDGAVHGRGAVDMKGGVVAALHAIGAVRDAAGADGPPCDLTLLGLSSEEDGGLGAFAQLARDDRFDGCVIPEPTDFRVIAAHGGALTFTGEVGGVSAHAAFRLAGVSAIDRYLPIHGALAELEQRLNRDVSDPLMAQLELPYPLSVGRVQAGRWSSQVPDRLEFEGRVGVPVGSGAAEVRKLVESTVQAAAGDGPPVRLRWTGGQFGAGATPVEHPLTQLVARSLGAETSPQATAAPIAGISYGADMRLFTERGIPCVLAGPGPSRLAHAVDEHVLVADVLRTARMLVRTIAGFGAVAR</sequence>
<dbReference type="Gene3D" id="3.30.70.360">
    <property type="match status" value="1"/>
</dbReference>
<evidence type="ECO:0000313" key="5">
    <source>
        <dbReference type="Proteomes" id="UP000008229"/>
    </source>
</evidence>
<reference evidence="5" key="2">
    <citation type="submission" date="2010-01" db="EMBL/GenBank/DDBJ databases">
        <title>The complete genome of Conexibacter woesei DSM 14684.</title>
        <authorList>
            <consortium name="US DOE Joint Genome Institute (JGI-PGF)"/>
            <person name="Lucas S."/>
            <person name="Copeland A."/>
            <person name="Lapidus A."/>
            <person name="Glavina del Rio T."/>
            <person name="Dalin E."/>
            <person name="Tice H."/>
            <person name="Bruce D."/>
            <person name="Goodwin L."/>
            <person name="Pitluck S."/>
            <person name="Kyrpides N."/>
            <person name="Mavromatis K."/>
            <person name="Ivanova N."/>
            <person name="Mikhailova N."/>
            <person name="Chertkov O."/>
            <person name="Brettin T."/>
            <person name="Detter J.C."/>
            <person name="Han C."/>
            <person name="Larimer F."/>
            <person name="Land M."/>
            <person name="Hauser L."/>
            <person name="Markowitz V."/>
            <person name="Cheng J.-F."/>
            <person name="Hugenholtz P."/>
            <person name="Woyke T."/>
            <person name="Wu D."/>
            <person name="Pukall R."/>
            <person name="Steenblock K."/>
            <person name="Schneider S."/>
            <person name="Klenk H.-P."/>
            <person name="Eisen J.A."/>
        </authorList>
    </citation>
    <scope>NUCLEOTIDE SEQUENCE [LARGE SCALE GENOMIC DNA]</scope>
    <source>
        <strain evidence="5">DSM 14684 / CIP 108061 / JCM 11494 / NBRC 100937 / ID131577</strain>
    </source>
</reference>
<keyword evidence="1" id="KW-0479">Metal-binding</keyword>
<keyword evidence="2" id="KW-0378">Hydrolase</keyword>
<dbReference type="Gene3D" id="3.40.630.10">
    <property type="entry name" value="Zn peptidases"/>
    <property type="match status" value="1"/>
</dbReference>
<dbReference type="OrthoDB" id="7055905at2"/>
<dbReference type="STRING" id="469383.Cwoe_2806"/>
<dbReference type="Proteomes" id="UP000008229">
    <property type="component" value="Chromosome"/>
</dbReference>
<dbReference type="RefSeq" id="WP_012934276.1">
    <property type="nucleotide sequence ID" value="NC_013739.1"/>
</dbReference>
<dbReference type="InterPro" id="IPR002933">
    <property type="entry name" value="Peptidase_M20"/>
</dbReference>
<dbReference type="eggNOG" id="COG0624">
    <property type="taxonomic scope" value="Bacteria"/>
</dbReference>
<dbReference type="PANTHER" id="PTHR43808:SF25">
    <property type="entry name" value="PEPTIDASE M20 DIMERISATION DOMAIN-CONTAINING PROTEIN"/>
    <property type="match status" value="1"/>
</dbReference>
<name>D3FAR2_CONWI</name>
<dbReference type="GO" id="GO:0046872">
    <property type="term" value="F:metal ion binding"/>
    <property type="evidence" value="ECO:0007669"/>
    <property type="project" value="UniProtKB-KW"/>
</dbReference>
<accession>D3FAR2</accession>
<gene>
    <name evidence="4" type="ordered locus">Cwoe_2806</name>
</gene>
<evidence type="ECO:0000256" key="1">
    <source>
        <dbReference type="ARBA" id="ARBA00022723"/>
    </source>
</evidence>
<dbReference type="PANTHER" id="PTHR43808">
    <property type="entry name" value="ACETYLORNITHINE DEACETYLASE"/>
    <property type="match status" value="1"/>
</dbReference>
<dbReference type="KEGG" id="cwo:Cwoe_2806"/>